<reference evidence="2" key="2">
    <citation type="submission" date="2020-09" db="EMBL/GenBank/DDBJ databases">
        <authorList>
            <person name="Sun Q."/>
            <person name="Zhou Y."/>
        </authorList>
    </citation>
    <scope>NUCLEOTIDE SEQUENCE</scope>
    <source>
        <strain evidence="2">CGMCC 4.7308</strain>
    </source>
</reference>
<name>A0A917SNT8_9ACTN</name>
<feature type="domain" description="Aminoglycoside phosphotransferase" evidence="1">
    <location>
        <begin position="57"/>
        <end position="281"/>
    </location>
</feature>
<dbReference type="SUPFAM" id="SSF56112">
    <property type="entry name" value="Protein kinase-like (PK-like)"/>
    <property type="match status" value="1"/>
</dbReference>
<gene>
    <name evidence="2" type="ORF">GCM10011594_05660</name>
</gene>
<sequence>MVRNGSRRRAFVADAVRVHDSPSGAGAPFVVDAALAAALVALQFPHWSHLPVRAADPQGWDNRTFRLGDRLSVRLPSAAGYEPQIDKEHHWLPVLARRLPLPVPEPVALGRPALGYPFRWSVYRWRDGTVAADARWEPSVLAADLGGFLAALRDVPPDGGPPAGGHSLFRGGPLAHYAGEAVRALDRLPAGAAPGARDVLDRALASRWRRDPVWVHGDVAVNNLLVRDGRLAAVLDWGCSAVGDPACDTVPAWTMFDGAARRTFRAATALDADTWDRGRGWALWKAAITAADPGAAAAGRSAALATLAAVCRDATDDR</sequence>
<dbReference type="EMBL" id="BMNA01000001">
    <property type="protein sequence ID" value="GGL88873.1"/>
    <property type="molecule type" value="Genomic_DNA"/>
</dbReference>
<evidence type="ECO:0000313" key="3">
    <source>
        <dbReference type="Proteomes" id="UP000655208"/>
    </source>
</evidence>
<comment type="caution">
    <text evidence="2">The sequence shown here is derived from an EMBL/GenBank/DDBJ whole genome shotgun (WGS) entry which is preliminary data.</text>
</comment>
<dbReference type="Pfam" id="PF01636">
    <property type="entry name" value="APH"/>
    <property type="match status" value="1"/>
</dbReference>
<dbReference type="Proteomes" id="UP000655208">
    <property type="component" value="Unassembled WGS sequence"/>
</dbReference>
<organism evidence="2 3">
    <name type="scientific">Nakamurella endophytica</name>
    <dbReference type="NCBI Taxonomy" id="1748367"/>
    <lineage>
        <taxon>Bacteria</taxon>
        <taxon>Bacillati</taxon>
        <taxon>Actinomycetota</taxon>
        <taxon>Actinomycetes</taxon>
        <taxon>Nakamurellales</taxon>
        <taxon>Nakamurellaceae</taxon>
        <taxon>Nakamurella</taxon>
    </lineage>
</organism>
<evidence type="ECO:0000259" key="1">
    <source>
        <dbReference type="Pfam" id="PF01636"/>
    </source>
</evidence>
<dbReference type="Gene3D" id="3.30.200.20">
    <property type="entry name" value="Phosphorylase Kinase, domain 1"/>
    <property type="match status" value="1"/>
</dbReference>
<reference evidence="2" key="1">
    <citation type="journal article" date="2014" name="Int. J. Syst. Evol. Microbiol.">
        <title>Complete genome sequence of Corynebacterium casei LMG S-19264T (=DSM 44701T), isolated from a smear-ripened cheese.</title>
        <authorList>
            <consortium name="US DOE Joint Genome Institute (JGI-PGF)"/>
            <person name="Walter F."/>
            <person name="Albersmeier A."/>
            <person name="Kalinowski J."/>
            <person name="Ruckert C."/>
        </authorList>
    </citation>
    <scope>NUCLEOTIDE SEQUENCE</scope>
    <source>
        <strain evidence="2">CGMCC 4.7308</strain>
    </source>
</reference>
<dbReference type="Gene3D" id="3.90.1200.10">
    <property type="match status" value="1"/>
</dbReference>
<dbReference type="InterPro" id="IPR011009">
    <property type="entry name" value="Kinase-like_dom_sf"/>
</dbReference>
<dbReference type="PANTHER" id="PTHR21310">
    <property type="entry name" value="AMINOGLYCOSIDE PHOSPHOTRANSFERASE-RELATED-RELATED"/>
    <property type="match status" value="1"/>
</dbReference>
<accession>A0A917SNT8</accession>
<dbReference type="CDD" id="cd05155">
    <property type="entry name" value="APH_ChoK_like_1"/>
    <property type="match status" value="1"/>
</dbReference>
<keyword evidence="3" id="KW-1185">Reference proteome</keyword>
<dbReference type="InterPro" id="IPR051678">
    <property type="entry name" value="AGP_Transferase"/>
</dbReference>
<proteinExistence type="predicted"/>
<dbReference type="InterPro" id="IPR002575">
    <property type="entry name" value="Aminoglycoside_PTrfase"/>
</dbReference>
<protein>
    <submittedName>
        <fullName evidence="2">Aminoglycoside phosphotransferase</fullName>
    </submittedName>
</protein>
<dbReference type="AlphaFoldDB" id="A0A917SNT8"/>
<evidence type="ECO:0000313" key="2">
    <source>
        <dbReference type="EMBL" id="GGL88873.1"/>
    </source>
</evidence>
<dbReference type="PANTHER" id="PTHR21310:SF42">
    <property type="entry name" value="BIFUNCTIONAL AAC_APH"/>
    <property type="match status" value="1"/>
</dbReference>